<gene>
    <name evidence="1" type="ORF">PUN28_016384</name>
</gene>
<evidence type="ECO:0000313" key="2">
    <source>
        <dbReference type="Proteomes" id="UP001430953"/>
    </source>
</evidence>
<proteinExistence type="predicted"/>
<protein>
    <submittedName>
        <fullName evidence="1">Uncharacterized protein</fullName>
    </submittedName>
</protein>
<organism evidence="1 2">
    <name type="scientific">Cardiocondyla obscurior</name>
    <dbReference type="NCBI Taxonomy" id="286306"/>
    <lineage>
        <taxon>Eukaryota</taxon>
        <taxon>Metazoa</taxon>
        <taxon>Ecdysozoa</taxon>
        <taxon>Arthropoda</taxon>
        <taxon>Hexapoda</taxon>
        <taxon>Insecta</taxon>
        <taxon>Pterygota</taxon>
        <taxon>Neoptera</taxon>
        <taxon>Endopterygota</taxon>
        <taxon>Hymenoptera</taxon>
        <taxon>Apocrita</taxon>
        <taxon>Aculeata</taxon>
        <taxon>Formicoidea</taxon>
        <taxon>Formicidae</taxon>
        <taxon>Myrmicinae</taxon>
        <taxon>Cardiocondyla</taxon>
    </lineage>
</organism>
<reference evidence="1 2" key="1">
    <citation type="submission" date="2023-03" db="EMBL/GenBank/DDBJ databases">
        <title>High recombination rates correlate with genetic variation in Cardiocondyla obscurior ants.</title>
        <authorList>
            <person name="Errbii M."/>
        </authorList>
    </citation>
    <scope>NUCLEOTIDE SEQUENCE [LARGE SCALE GENOMIC DNA]</scope>
    <source>
        <strain evidence="1">Alpha-2009</strain>
        <tissue evidence="1">Whole body</tissue>
    </source>
</reference>
<keyword evidence="2" id="KW-1185">Reference proteome</keyword>
<name>A0AAW2EQS7_9HYME</name>
<accession>A0AAW2EQS7</accession>
<comment type="caution">
    <text evidence="1">The sequence shown here is derived from an EMBL/GenBank/DDBJ whole genome shotgun (WGS) entry which is preliminary data.</text>
</comment>
<dbReference type="EMBL" id="JADYXP020000019">
    <property type="protein sequence ID" value="KAL0104714.1"/>
    <property type="molecule type" value="Genomic_DNA"/>
</dbReference>
<evidence type="ECO:0000313" key="1">
    <source>
        <dbReference type="EMBL" id="KAL0104714.1"/>
    </source>
</evidence>
<dbReference type="AlphaFoldDB" id="A0AAW2EQS7"/>
<sequence length="206" mass="23691">MLDPEARVLEEVVHHDAVSPDVSQVRHRGAAVVLSDIHCDIDVQRVLFNLLVRQSVFSDEGVGAQVEDKYGRRADLFRSFREFRFTGIENPQTVALLRSTVRICRLISDKLDLARKIFQKERKNCSRDLVISIRITWLMPVPVRRRRYAGLPLRQSNKDFIAPNVQAQGQIILRDVVTLEYSIIPRIDTVEFKINRGPGVYLLESN</sequence>
<dbReference type="Proteomes" id="UP001430953">
    <property type="component" value="Unassembled WGS sequence"/>
</dbReference>